<name>V7BZZ0_PHAVU</name>
<feature type="compositionally biased region" description="Basic residues" evidence="2">
    <location>
        <begin position="281"/>
        <end position="290"/>
    </location>
</feature>
<dbReference type="PANTHER" id="PTHR31662:SF33">
    <property type="entry name" value="DNA-BINDING STOREKEEPER PROTEIN TRANSCRIPTIONAL REGULATOR-LIKE PROTEIN"/>
    <property type="match status" value="1"/>
</dbReference>
<evidence type="ECO:0000313" key="5">
    <source>
        <dbReference type="Proteomes" id="UP000000226"/>
    </source>
</evidence>
<feature type="compositionally biased region" description="Low complexity" evidence="2">
    <location>
        <begin position="33"/>
        <end position="53"/>
    </location>
</feature>
<dbReference type="Pfam" id="PF04504">
    <property type="entry name" value="GeBP-like_DBD"/>
    <property type="match status" value="1"/>
</dbReference>
<feature type="compositionally biased region" description="Low complexity" evidence="2">
    <location>
        <begin position="72"/>
        <end position="86"/>
    </location>
</feature>
<feature type="region of interest" description="Disordered" evidence="2">
    <location>
        <begin position="1"/>
        <end position="171"/>
    </location>
</feature>
<dbReference type="Proteomes" id="UP000000226">
    <property type="component" value="Chromosome 4"/>
</dbReference>
<sequence length="398" mass="44396">MPQKRKKRPPPPIEDPPTASSSESEEGDDRPRSSQPHAAAAAPPPVAAAQVSSSEDEDDSSEEDKKQRSTLPASANPPSNAHPKSSFSESDTDSEPTRAKSKSKPKPKSKPTDQLQPQDQAQRSSAQVKPVSKRSIHKTDPKRLKKKRADAPSSSVANDATEEDGNKSGSQAKLFQRIWSPEDEVGILKGILEFISMTGQDPYRYADAFHSFIKKSLHVEFSSLQLKEKIRRMKKRCKTHLERQAEGKEPRLLKPHDQTLFEFSKKIWIDWPNGLVEKPKFNGKGRKPKKKESATTSVPKAKDNVLPQPSAPLLALPAPGEYDSGDVSLLYRKISCFEELDADEMKRGLTLIGESKRKELERRWNMLVHSEMELLANRSLLIGEQIKLISEALQSSSN</sequence>
<dbReference type="OrthoDB" id="661680at2759"/>
<feature type="domain" description="Glabrous enhancer-binding protein-like DBD" evidence="3">
    <location>
        <begin position="175"/>
        <end position="268"/>
    </location>
</feature>
<dbReference type="SMR" id="V7BZZ0"/>
<organism evidence="4 5">
    <name type="scientific">Phaseolus vulgaris</name>
    <name type="common">Kidney bean</name>
    <name type="synonym">French bean</name>
    <dbReference type="NCBI Taxonomy" id="3885"/>
    <lineage>
        <taxon>Eukaryota</taxon>
        <taxon>Viridiplantae</taxon>
        <taxon>Streptophyta</taxon>
        <taxon>Embryophyta</taxon>
        <taxon>Tracheophyta</taxon>
        <taxon>Spermatophyta</taxon>
        <taxon>Magnoliopsida</taxon>
        <taxon>eudicotyledons</taxon>
        <taxon>Gunneridae</taxon>
        <taxon>Pentapetalae</taxon>
        <taxon>rosids</taxon>
        <taxon>fabids</taxon>
        <taxon>Fabales</taxon>
        <taxon>Fabaceae</taxon>
        <taxon>Papilionoideae</taxon>
        <taxon>50 kb inversion clade</taxon>
        <taxon>NPAAA clade</taxon>
        <taxon>indigoferoid/millettioid clade</taxon>
        <taxon>Phaseoleae</taxon>
        <taxon>Phaseolus</taxon>
    </lineage>
</organism>
<dbReference type="InterPro" id="IPR007592">
    <property type="entry name" value="GEBP"/>
</dbReference>
<feature type="region of interest" description="Disordered" evidence="2">
    <location>
        <begin position="279"/>
        <end position="310"/>
    </location>
</feature>
<comment type="similarity">
    <text evidence="1">Belongs to the GeBP family.</text>
</comment>
<reference evidence="5" key="1">
    <citation type="journal article" date="2014" name="Nat. Genet.">
        <title>A reference genome for common bean and genome-wide analysis of dual domestications.</title>
        <authorList>
            <person name="Schmutz J."/>
            <person name="McClean P.E."/>
            <person name="Mamidi S."/>
            <person name="Wu G.A."/>
            <person name="Cannon S.B."/>
            <person name="Grimwood J."/>
            <person name="Jenkins J."/>
            <person name="Shu S."/>
            <person name="Song Q."/>
            <person name="Chavarro C."/>
            <person name="Torres-Torres M."/>
            <person name="Geffroy V."/>
            <person name="Moghaddam S.M."/>
            <person name="Gao D."/>
            <person name="Abernathy B."/>
            <person name="Barry K."/>
            <person name="Blair M."/>
            <person name="Brick M.A."/>
            <person name="Chovatia M."/>
            <person name="Gepts P."/>
            <person name="Goodstein D.M."/>
            <person name="Gonzales M."/>
            <person name="Hellsten U."/>
            <person name="Hyten D.L."/>
            <person name="Jia G."/>
            <person name="Kelly J.D."/>
            <person name="Kudrna D."/>
            <person name="Lee R."/>
            <person name="Richard M.M."/>
            <person name="Miklas P.N."/>
            <person name="Osorno J.M."/>
            <person name="Rodrigues J."/>
            <person name="Thareau V."/>
            <person name="Urrea C.A."/>
            <person name="Wang M."/>
            <person name="Yu Y."/>
            <person name="Zhang M."/>
            <person name="Wing R.A."/>
            <person name="Cregan P.B."/>
            <person name="Rokhsar D.S."/>
            <person name="Jackson S.A."/>
        </authorList>
    </citation>
    <scope>NUCLEOTIDE SEQUENCE [LARGE SCALE GENOMIC DNA]</scope>
    <source>
        <strain evidence="5">cv. G19833</strain>
    </source>
</reference>
<evidence type="ECO:0000313" key="4">
    <source>
        <dbReference type="EMBL" id="ESW23497.1"/>
    </source>
</evidence>
<dbReference type="STRING" id="3885.V7BZZ0"/>
<proteinExistence type="inferred from homology"/>
<dbReference type="AlphaFoldDB" id="V7BZZ0"/>
<gene>
    <name evidence="4" type="ORF">PHAVU_004G052300g</name>
</gene>
<feature type="compositionally biased region" description="Basic residues" evidence="2">
    <location>
        <begin position="99"/>
        <end position="109"/>
    </location>
</feature>
<protein>
    <recommendedName>
        <fullName evidence="3">Glabrous enhancer-binding protein-like DBD domain-containing protein</fullName>
    </recommendedName>
</protein>
<dbReference type="PANTHER" id="PTHR31662">
    <property type="entry name" value="BNAANNG10740D PROTEIN-RELATED"/>
    <property type="match status" value="1"/>
</dbReference>
<dbReference type="eggNOG" id="ENOG502RQE9">
    <property type="taxonomic scope" value="Eukaryota"/>
</dbReference>
<dbReference type="GO" id="GO:0006355">
    <property type="term" value="P:regulation of DNA-templated transcription"/>
    <property type="evidence" value="ECO:0007669"/>
    <property type="project" value="InterPro"/>
</dbReference>
<dbReference type="EMBL" id="CM002291">
    <property type="protein sequence ID" value="ESW23497.1"/>
    <property type="molecule type" value="Genomic_DNA"/>
</dbReference>
<dbReference type="InterPro" id="IPR053932">
    <property type="entry name" value="GeBP-like_DBD"/>
</dbReference>
<evidence type="ECO:0000259" key="3">
    <source>
        <dbReference type="Pfam" id="PF04504"/>
    </source>
</evidence>
<evidence type="ECO:0000256" key="1">
    <source>
        <dbReference type="ARBA" id="ARBA00010820"/>
    </source>
</evidence>
<feature type="compositionally biased region" description="Polar residues" evidence="2">
    <location>
        <begin position="112"/>
        <end position="127"/>
    </location>
</feature>
<keyword evidence="5" id="KW-1185">Reference proteome</keyword>
<evidence type="ECO:0000256" key="2">
    <source>
        <dbReference type="SAM" id="MobiDB-lite"/>
    </source>
</evidence>
<dbReference type="OMA" id="ELCEKVW"/>
<dbReference type="GO" id="GO:0005634">
    <property type="term" value="C:nucleus"/>
    <property type="evidence" value="ECO:0007669"/>
    <property type="project" value="TreeGrafter"/>
</dbReference>
<dbReference type="Gramene" id="ESW23497">
    <property type="protein sequence ID" value="ESW23497"/>
    <property type="gene ID" value="PHAVU_004G052300g"/>
</dbReference>
<accession>V7BZZ0</accession>